<dbReference type="AlphaFoldDB" id="A0A841TE45"/>
<proteinExistence type="predicted"/>
<evidence type="ECO:0000313" key="3">
    <source>
        <dbReference type="Proteomes" id="UP000574133"/>
    </source>
</evidence>
<keyword evidence="1" id="KW-0472">Membrane</keyword>
<dbReference type="Proteomes" id="UP000574133">
    <property type="component" value="Unassembled WGS sequence"/>
</dbReference>
<keyword evidence="3" id="KW-1185">Reference proteome</keyword>
<accession>A0A841TE45</accession>
<gene>
    <name evidence="2" type="ORF">H4Q31_18590</name>
</gene>
<sequence length="83" mass="9530">MRYRVTLACTLIGVALCLFNATGYDPHNIFLFMLSVPIWFVEVFGDIHQVNVWFMYLLTVLSWAVIGYLADKGIARTRSRRSA</sequence>
<reference evidence="2 3" key="1">
    <citation type="submission" date="2020-08" db="EMBL/GenBank/DDBJ databases">
        <title>Cohnella phylogeny.</title>
        <authorList>
            <person name="Dunlap C."/>
        </authorList>
    </citation>
    <scope>NUCLEOTIDE SEQUENCE [LARGE SCALE GENOMIC DNA]</scope>
    <source>
        <strain evidence="2 3">DSM 103658</strain>
    </source>
</reference>
<name>A0A841TE45_9BACL</name>
<dbReference type="RefSeq" id="WP_185180563.1">
    <property type="nucleotide sequence ID" value="NZ_CBCSEP010000027.1"/>
</dbReference>
<feature type="transmembrane region" description="Helical" evidence="1">
    <location>
        <begin position="47"/>
        <end position="70"/>
    </location>
</feature>
<evidence type="ECO:0000256" key="1">
    <source>
        <dbReference type="SAM" id="Phobius"/>
    </source>
</evidence>
<protein>
    <submittedName>
        <fullName evidence="2">Uncharacterized protein</fullName>
    </submittedName>
</protein>
<organism evidence="2 3">
    <name type="scientific">Cohnella lubricantis</name>
    <dbReference type="NCBI Taxonomy" id="2163172"/>
    <lineage>
        <taxon>Bacteria</taxon>
        <taxon>Bacillati</taxon>
        <taxon>Bacillota</taxon>
        <taxon>Bacilli</taxon>
        <taxon>Bacillales</taxon>
        <taxon>Paenibacillaceae</taxon>
        <taxon>Cohnella</taxon>
    </lineage>
</organism>
<keyword evidence="1" id="KW-0812">Transmembrane</keyword>
<evidence type="ECO:0000313" key="2">
    <source>
        <dbReference type="EMBL" id="MBB6679302.1"/>
    </source>
</evidence>
<comment type="caution">
    <text evidence="2">The sequence shown here is derived from an EMBL/GenBank/DDBJ whole genome shotgun (WGS) entry which is preliminary data.</text>
</comment>
<keyword evidence="1" id="KW-1133">Transmembrane helix</keyword>
<dbReference type="EMBL" id="JACJVN010000078">
    <property type="protein sequence ID" value="MBB6679302.1"/>
    <property type="molecule type" value="Genomic_DNA"/>
</dbReference>